<keyword evidence="8" id="KW-1185">Reference proteome</keyword>
<dbReference type="InterPro" id="IPR036388">
    <property type="entry name" value="WH-like_DNA-bd_sf"/>
</dbReference>
<dbReference type="SUPFAM" id="SSF46785">
    <property type="entry name" value="Winged helix' DNA-binding domain"/>
    <property type="match status" value="1"/>
</dbReference>
<dbReference type="PANTHER" id="PTHR46577">
    <property type="entry name" value="HTH-TYPE TRANSCRIPTIONAL REGULATORY PROTEIN GABR"/>
    <property type="match status" value="1"/>
</dbReference>
<dbReference type="InterPro" id="IPR051446">
    <property type="entry name" value="HTH_trans_reg/aminotransferase"/>
</dbReference>
<dbReference type="GO" id="GO:0030170">
    <property type="term" value="F:pyridoxal phosphate binding"/>
    <property type="evidence" value="ECO:0007669"/>
    <property type="project" value="InterPro"/>
</dbReference>
<dbReference type="Gene3D" id="3.40.640.10">
    <property type="entry name" value="Type I PLP-dependent aspartate aminotransferase-like (Major domain)"/>
    <property type="match status" value="1"/>
</dbReference>
<comment type="caution">
    <text evidence="7">The sequence shown here is derived from an EMBL/GenBank/DDBJ whole genome shotgun (WGS) entry which is preliminary data.</text>
</comment>
<dbReference type="InterPro" id="IPR036390">
    <property type="entry name" value="WH_DNA-bd_sf"/>
</dbReference>
<reference evidence="7 8" key="1">
    <citation type="journal article" date="2013" name="Genome Announc.">
        <title>Draft genome sequences for three mercury-methylating, sulfate-reducing bacteria.</title>
        <authorList>
            <person name="Brown S.D."/>
            <person name="Hurt R.A.Jr."/>
            <person name="Gilmour C.C."/>
            <person name="Elias D.A."/>
        </authorList>
    </citation>
    <scope>NUCLEOTIDE SEQUENCE [LARGE SCALE GENOMIC DNA]</scope>
    <source>
        <strain evidence="7 8">DSM 2059</strain>
    </source>
</reference>
<dbReference type="GO" id="GO:0003700">
    <property type="term" value="F:DNA-binding transcription factor activity"/>
    <property type="evidence" value="ECO:0007669"/>
    <property type="project" value="InterPro"/>
</dbReference>
<proteinExistence type="inferred from homology"/>
<name>S7V3V1_DESML</name>
<dbReference type="SUPFAM" id="SSF53383">
    <property type="entry name" value="PLP-dependent transferases"/>
    <property type="match status" value="1"/>
</dbReference>
<evidence type="ECO:0000259" key="6">
    <source>
        <dbReference type="PROSITE" id="PS50949"/>
    </source>
</evidence>
<dbReference type="Proteomes" id="UP000014977">
    <property type="component" value="Unassembled WGS sequence"/>
</dbReference>
<keyword evidence="5" id="KW-0804">Transcription</keyword>
<dbReference type="InterPro" id="IPR004839">
    <property type="entry name" value="Aminotransferase_I/II_large"/>
</dbReference>
<feature type="domain" description="HTH gntR-type" evidence="6">
    <location>
        <begin position="1"/>
        <end position="69"/>
    </location>
</feature>
<accession>S7V3V1</accession>
<sequence>MALYRDIAAELARRIREGRYRPGERIPSIRQVAEEFGCNKLTVQKAFDALKRDGMIENVVGSGSFVRYPEKIAMSGEVFDFRTSYISEAFFPLKTAKAIFSDLFDQERTQAFSPPPVEGDPELIEALGAFYRLPTQRMLIVSGAQQGLDLTAKVFSTNISDSILFEDPTYPGAISLFKARHFVPLETDGPDLEEFDRKLTPAIKLFYAMPAVHNPTGISYSLEKKKALVRRAERFPFYLIEDDYLSEFNPRPDPRFIDILPEKTLYIKSLSQTTVSGVRLGAMIVPESLFDKFIYAKFMSDIASTGLLQKFATRFIREGAYARYITETHVRIQERKRRLTGLIAEHPFLSIPHDAPGYNLWVKSDRSLSLPRVPWTPGEEFSFSPIFRNFFRISFMHMDDDTFDRAVTYLRNLLPHAFHHEN</sequence>
<dbReference type="InterPro" id="IPR015424">
    <property type="entry name" value="PyrdxlP-dep_Trfase"/>
</dbReference>
<dbReference type="GO" id="GO:0008483">
    <property type="term" value="F:transaminase activity"/>
    <property type="evidence" value="ECO:0007669"/>
    <property type="project" value="UniProtKB-KW"/>
</dbReference>
<organism evidence="7 8">
    <name type="scientific">Desulfococcus multivorans DSM 2059</name>
    <dbReference type="NCBI Taxonomy" id="1121405"/>
    <lineage>
        <taxon>Bacteria</taxon>
        <taxon>Pseudomonadati</taxon>
        <taxon>Thermodesulfobacteriota</taxon>
        <taxon>Desulfobacteria</taxon>
        <taxon>Desulfobacterales</taxon>
        <taxon>Desulfococcaceae</taxon>
        <taxon>Desulfococcus</taxon>
    </lineage>
</organism>
<dbReference type="InterPro" id="IPR000524">
    <property type="entry name" value="Tscrpt_reg_HTH_GntR"/>
</dbReference>
<dbReference type="Pfam" id="PF00155">
    <property type="entry name" value="Aminotran_1_2"/>
    <property type="match status" value="1"/>
</dbReference>
<dbReference type="eggNOG" id="COG1167">
    <property type="taxonomic scope" value="Bacteria"/>
</dbReference>
<keyword evidence="7" id="KW-0808">Transferase</keyword>
<dbReference type="Gene3D" id="1.10.10.10">
    <property type="entry name" value="Winged helix-like DNA-binding domain superfamily/Winged helix DNA-binding domain"/>
    <property type="match status" value="1"/>
</dbReference>
<dbReference type="AlphaFoldDB" id="S7V3V1"/>
<dbReference type="RefSeq" id="WP_020876643.1">
    <property type="nucleotide sequence ID" value="NZ_ATHJ01000077.1"/>
</dbReference>
<evidence type="ECO:0000256" key="4">
    <source>
        <dbReference type="ARBA" id="ARBA00023125"/>
    </source>
</evidence>
<dbReference type="SMART" id="SM00345">
    <property type="entry name" value="HTH_GNTR"/>
    <property type="match status" value="1"/>
</dbReference>
<dbReference type="OrthoDB" id="5415143at2"/>
<evidence type="ECO:0000256" key="5">
    <source>
        <dbReference type="ARBA" id="ARBA00023163"/>
    </source>
</evidence>
<comment type="similarity">
    <text evidence="1">In the C-terminal section; belongs to the class-I pyridoxal-phosphate-dependent aminotransferase family.</text>
</comment>
<keyword evidence="3" id="KW-0805">Transcription regulation</keyword>
<keyword evidence="2" id="KW-0663">Pyridoxal phosphate</keyword>
<evidence type="ECO:0000313" key="8">
    <source>
        <dbReference type="Proteomes" id="UP000014977"/>
    </source>
</evidence>
<keyword evidence="4" id="KW-0238">DNA-binding</keyword>
<dbReference type="InterPro" id="IPR015421">
    <property type="entry name" value="PyrdxlP-dep_Trfase_major"/>
</dbReference>
<dbReference type="PROSITE" id="PS50949">
    <property type="entry name" value="HTH_GNTR"/>
    <property type="match status" value="1"/>
</dbReference>
<protein>
    <submittedName>
        <fullName evidence="7">Transcriptional regulator, GntR family with aminotransferase domain containing protein</fullName>
    </submittedName>
</protein>
<dbReference type="STRING" id="897.B2D07_14050"/>
<dbReference type="PANTHER" id="PTHR46577:SF1">
    <property type="entry name" value="HTH-TYPE TRANSCRIPTIONAL REGULATORY PROTEIN GABR"/>
    <property type="match status" value="1"/>
</dbReference>
<evidence type="ECO:0000256" key="3">
    <source>
        <dbReference type="ARBA" id="ARBA00023015"/>
    </source>
</evidence>
<dbReference type="GO" id="GO:0003677">
    <property type="term" value="F:DNA binding"/>
    <property type="evidence" value="ECO:0007669"/>
    <property type="project" value="UniProtKB-KW"/>
</dbReference>
<dbReference type="CDD" id="cd07377">
    <property type="entry name" value="WHTH_GntR"/>
    <property type="match status" value="1"/>
</dbReference>
<dbReference type="EMBL" id="ATHJ01000077">
    <property type="protein sequence ID" value="EPR41204.1"/>
    <property type="molecule type" value="Genomic_DNA"/>
</dbReference>
<keyword evidence="7" id="KW-0032">Aminotransferase</keyword>
<evidence type="ECO:0000313" key="7">
    <source>
        <dbReference type="EMBL" id="EPR41204.1"/>
    </source>
</evidence>
<dbReference type="CDD" id="cd00609">
    <property type="entry name" value="AAT_like"/>
    <property type="match status" value="1"/>
</dbReference>
<evidence type="ECO:0000256" key="1">
    <source>
        <dbReference type="ARBA" id="ARBA00005384"/>
    </source>
</evidence>
<dbReference type="Pfam" id="PF00392">
    <property type="entry name" value="GntR"/>
    <property type="match status" value="1"/>
</dbReference>
<gene>
    <name evidence="7" type="ORF">dsmv_2212</name>
</gene>
<evidence type="ECO:0000256" key="2">
    <source>
        <dbReference type="ARBA" id="ARBA00022898"/>
    </source>
</evidence>